<keyword evidence="3" id="KW-1185">Reference proteome</keyword>
<proteinExistence type="predicted"/>
<evidence type="ECO:0000313" key="2">
    <source>
        <dbReference type="EMBL" id="NGO69047.1"/>
    </source>
</evidence>
<dbReference type="InterPro" id="IPR001387">
    <property type="entry name" value="Cro/C1-type_HTH"/>
</dbReference>
<evidence type="ECO:0000259" key="1">
    <source>
        <dbReference type="PROSITE" id="PS50943"/>
    </source>
</evidence>
<dbReference type="AlphaFoldDB" id="A0A6G4WWR3"/>
<comment type="caution">
    <text evidence="2">The sequence shown here is derived from an EMBL/GenBank/DDBJ whole genome shotgun (WGS) entry which is preliminary data.</text>
</comment>
<dbReference type="PROSITE" id="PS50943">
    <property type="entry name" value="HTH_CROC1"/>
    <property type="match status" value="1"/>
</dbReference>
<feature type="domain" description="HTH cro/C1-type" evidence="1">
    <location>
        <begin position="18"/>
        <end position="73"/>
    </location>
</feature>
<dbReference type="InterPro" id="IPR010982">
    <property type="entry name" value="Lambda_DNA-bd_dom_sf"/>
</dbReference>
<accession>A0A6G4WWR3</accession>
<dbReference type="Proteomes" id="UP000477722">
    <property type="component" value="Unassembled WGS sequence"/>
</dbReference>
<organism evidence="2 3">
    <name type="scientific">Streptomyces boncukensis</name>
    <dbReference type="NCBI Taxonomy" id="2711219"/>
    <lineage>
        <taxon>Bacteria</taxon>
        <taxon>Bacillati</taxon>
        <taxon>Actinomycetota</taxon>
        <taxon>Actinomycetes</taxon>
        <taxon>Kitasatosporales</taxon>
        <taxon>Streptomycetaceae</taxon>
        <taxon>Streptomyces</taxon>
    </lineage>
</organism>
<dbReference type="CDD" id="cd00093">
    <property type="entry name" value="HTH_XRE"/>
    <property type="match status" value="1"/>
</dbReference>
<dbReference type="InterPro" id="IPR043917">
    <property type="entry name" value="DUF5753"/>
</dbReference>
<reference evidence="2 3" key="1">
    <citation type="submission" date="2020-02" db="EMBL/GenBank/DDBJ databases">
        <title>Whole-genome analyses of novel actinobacteria.</title>
        <authorList>
            <person name="Sahin N."/>
            <person name="Tatar D."/>
        </authorList>
    </citation>
    <scope>NUCLEOTIDE SEQUENCE [LARGE SCALE GENOMIC DNA]</scope>
    <source>
        <strain evidence="2 3">SB3404</strain>
    </source>
</reference>
<gene>
    <name evidence="2" type="ORF">G5C65_11905</name>
</gene>
<name>A0A6G4WWR3_9ACTN</name>
<protein>
    <submittedName>
        <fullName evidence="2">Helix-turn-helix domain-containing protein</fullName>
    </submittedName>
</protein>
<dbReference type="Pfam" id="PF19054">
    <property type="entry name" value="DUF5753"/>
    <property type="match status" value="1"/>
</dbReference>
<dbReference type="SUPFAM" id="SSF47413">
    <property type="entry name" value="lambda repressor-like DNA-binding domains"/>
    <property type="match status" value="1"/>
</dbReference>
<dbReference type="GO" id="GO:0003677">
    <property type="term" value="F:DNA binding"/>
    <property type="evidence" value="ECO:0007669"/>
    <property type="project" value="InterPro"/>
</dbReference>
<dbReference type="Pfam" id="PF13560">
    <property type="entry name" value="HTH_31"/>
    <property type="match status" value="1"/>
</dbReference>
<dbReference type="EMBL" id="JAAKZZ010000093">
    <property type="protein sequence ID" value="NGO69047.1"/>
    <property type="molecule type" value="Genomic_DNA"/>
</dbReference>
<dbReference type="Gene3D" id="1.10.260.40">
    <property type="entry name" value="lambda repressor-like DNA-binding domains"/>
    <property type="match status" value="1"/>
</dbReference>
<dbReference type="RefSeq" id="WP_165298744.1">
    <property type="nucleotide sequence ID" value="NZ_JAAKZZ010000093.1"/>
</dbReference>
<evidence type="ECO:0000313" key="3">
    <source>
        <dbReference type="Proteomes" id="UP000477722"/>
    </source>
</evidence>
<dbReference type="SMART" id="SM00530">
    <property type="entry name" value="HTH_XRE"/>
    <property type="match status" value="1"/>
</dbReference>
<sequence>MPARSTPTVRQRRLGAELRKMREHAGLTVAQAAERLGVGGTLISNSEAGRVGVSADRVRVFADTYDCTDQAYVAALADMAVERAHGWWDEYRGSLATGAIDLAEVEHHAVALRCVLMMHVPGLLQTEEYAKAVFATARPSPDPALVRRLLSHRMKRRDVLDRPVPPQCTFLMHEAALRMQFGGRAVLKGQLRQLLESSERENVTIRVVPFSVGGIPNAGTSTDYFHGPVPQLDTVHLDVPNPVLIDAEALLAKYHSAIDTAERAALSADRTRDFIKKVDHEL</sequence>